<sequence length="395" mass="48086">MRGFNYRSQLTFSYSKQINEMKQILENDGYKQFEINEQQNVIKYSIPNERVIRLDNLLYLFEIKYVQITIAQMIQLCLQIVYKYKQIQQNSIQHNYLHKNRILLQLVSQQESLSILPIKLYYQIHFIGYDCPFYEQKDYKNSKINDKDAIKSIVEEILKYLEQYSKKKVKNKIKFQKIIQNLRLQINQSFDSFIQEINKIYQEYSNLNNQNQMLQSLDKQFDSLNFKRKNRNQNVQENLQALKQNYFINDSWHIFEFYLYNTLPLITKEFRKGAYYSQQKPPKDLQFINFQNSLMFYDKKLINDVINKEIENVNKQFKFEWDLHTIQKEIIEIILLKFQFLQYFQNDIQSIDINDIETKINQINLIKENITKETIEQEIQNYLEFKILCSVDESI</sequence>
<reference evidence="2" key="1">
    <citation type="submission" date="2021-01" db="EMBL/GenBank/DDBJ databases">
        <authorList>
            <consortium name="Genoscope - CEA"/>
            <person name="William W."/>
        </authorList>
    </citation>
    <scope>NUCLEOTIDE SEQUENCE</scope>
</reference>
<dbReference type="Proteomes" id="UP000692954">
    <property type="component" value="Unassembled WGS sequence"/>
</dbReference>
<comment type="caution">
    <text evidence="2">The sequence shown here is derived from an EMBL/GenBank/DDBJ whole genome shotgun (WGS) entry which is preliminary data.</text>
</comment>
<name>A0A8S1M9E3_9CILI</name>
<feature type="coiled-coil region" evidence="1">
    <location>
        <begin position="197"/>
        <end position="245"/>
    </location>
</feature>
<dbReference type="EMBL" id="CAJJDN010000033">
    <property type="protein sequence ID" value="CAD8075352.1"/>
    <property type="molecule type" value="Genomic_DNA"/>
</dbReference>
<dbReference type="OrthoDB" id="305781at2759"/>
<accession>A0A8S1M9E3</accession>
<organism evidence="2 3">
    <name type="scientific">Paramecium sonneborni</name>
    <dbReference type="NCBI Taxonomy" id="65129"/>
    <lineage>
        <taxon>Eukaryota</taxon>
        <taxon>Sar</taxon>
        <taxon>Alveolata</taxon>
        <taxon>Ciliophora</taxon>
        <taxon>Intramacronucleata</taxon>
        <taxon>Oligohymenophorea</taxon>
        <taxon>Peniculida</taxon>
        <taxon>Parameciidae</taxon>
        <taxon>Paramecium</taxon>
    </lineage>
</organism>
<proteinExistence type="predicted"/>
<evidence type="ECO:0000313" key="2">
    <source>
        <dbReference type="EMBL" id="CAD8075352.1"/>
    </source>
</evidence>
<protein>
    <submittedName>
        <fullName evidence="2">Uncharacterized protein</fullName>
    </submittedName>
</protein>
<keyword evidence="1" id="KW-0175">Coiled coil</keyword>
<gene>
    <name evidence="2" type="ORF">PSON_ATCC_30995.1.T0330184</name>
</gene>
<dbReference type="AlphaFoldDB" id="A0A8S1M9E3"/>
<evidence type="ECO:0000313" key="3">
    <source>
        <dbReference type="Proteomes" id="UP000692954"/>
    </source>
</evidence>
<evidence type="ECO:0000256" key="1">
    <source>
        <dbReference type="SAM" id="Coils"/>
    </source>
</evidence>
<keyword evidence="3" id="KW-1185">Reference proteome</keyword>